<evidence type="ECO:0000256" key="2">
    <source>
        <dbReference type="ARBA" id="ARBA00022475"/>
    </source>
</evidence>
<dbReference type="Pfam" id="PF00892">
    <property type="entry name" value="EamA"/>
    <property type="match status" value="2"/>
</dbReference>
<keyword evidence="4 6" id="KW-1133">Transmembrane helix</keyword>
<feature type="transmembrane region" description="Helical" evidence="6">
    <location>
        <begin position="265"/>
        <end position="288"/>
    </location>
</feature>
<accession>A0ABV6BAY1</accession>
<feature type="transmembrane region" description="Helical" evidence="6">
    <location>
        <begin position="72"/>
        <end position="91"/>
    </location>
</feature>
<feature type="transmembrane region" description="Helical" evidence="6">
    <location>
        <begin position="203"/>
        <end position="226"/>
    </location>
</feature>
<comment type="subcellular location">
    <subcellularLocation>
        <location evidence="1">Cell membrane</location>
        <topology evidence="1">Multi-pass membrane protein</topology>
    </subcellularLocation>
</comment>
<evidence type="ECO:0000259" key="7">
    <source>
        <dbReference type="Pfam" id="PF00892"/>
    </source>
</evidence>
<dbReference type="InterPro" id="IPR051258">
    <property type="entry name" value="Diverse_Substrate_Transporter"/>
</dbReference>
<evidence type="ECO:0000256" key="5">
    <source>
        <dbReference type="ARBA" id="ARBA00023136"/>
    </source>
</evidence>
<feature type="transmembrane region" description="Helical" evidence="6">
    <location>
        <begin position="97"/>
        <end position="114"/>
    </location>
</feature>
<gene>
    <name evidence="8" type="ORF">ACFFJP_06940</name>
</gene>
<dbReference type="PANTHER" id="PTHR42920">
    <property type="entry name" value="OS03G0707200 PROTEIN-RELATED"/>
    <property type="match status" value="1"/>
</dbReference>
<dbReference type="SUPFAM" id="SSF103481">
    <property type="entry name" value="Multidrug resistance efflux transporter EmrE"/>
    <property type="match status" value="2"/>
</dbReference>
<proteinExistence type="predicted"/>
<dbReference type="InterPro" id="IPR037185">
    <property type="entry name" value="EmrE-like"/>
</dbReference>
<feature type="transmembrane region" description="Helical" evidence="6">
    <location>
        <begin position="121"/>
        <end position="138"/>
    </location>
</feature>
<dbReference type="InterPro" id="IPR000620">
    <property type="entry name" value="EamA_dom"/>
</dbReference>
<name>A0ABV6BAY1_9GAMM</name>
<dbReference type="PANTHER" id="PTHR42920:SF5">
    <property type="entry name" value="EAMA DOMAIN-CONTAINING PROTEIN"/>
    <property type="match status" value="1"/>
</dbReference>
<feature type="transmembrane region" description="Helical" evidence="6">
    <location>
        <begin position="150"/>
        <end position="169"/>
    </location>
</feature>
<feature type="transmembrane region" description="Helical" evidence="6">
    <location>
        <begin position="238"/>
        <end position="259"/>
    </location>
</feature>
<keyword evidence="2" id="KW-1003">Cell membrane</keyword>
<dbReference type="RefSeq" id="WP_377241816.1">
    <property type="nucleotide sequence ID" value="NZ_JBHLXP010000001.1"/>
</dbReference>
<feature type="transmembrane region" description="Helical" evidence="6">
    <location>
        <begin position="176"/>
        <end position="197"/>
    </location>
</feature>
<feature type="domain" description="EamA" evidence="7">
    <location>
        <begin position="5"/>
        <end position="138"/>
    </location>
</feature>
<organism evidence="8 9">
    <name type="scientific">Rheinheimera tilapiae</name>
    <dbReference type="NCBI Taxonomy" id="875043"/>
    <lineage>
        <taxon>Bacteria</taxon>
        <taxon>Pseudomonadati</taxon>
        <taxon>Pseudomonadota</taxon>
        <taxon>Gammaproteobacteria</taxon>
        <taxon>Chromatiales</taxon>
        <taxon>Chromatiaceae</taxon>
        <taxon>Rheinheimera</taxon>
    </lineage>
</organism>
<evidence type="ECO:0000256" key="6">
    <source>
        <dbReference type="SAM" id="Phobius"/>
    </source>
</evidence>
<sequence>MLQSNLFLLLAAAIWGFGFVAQRLGLENLGPFGFNGVRFLIGALSLLPLLLWQKRCDGLQGADIKTMCRAGLPLGFLLFVGASLQQAALQFTTAAKAGFITGLYLVLVPLLGLWLRHKTSANTWVGCLIALSGLYFLSVTSDFVVNPGDLLLFVGAFFWAAHLLAIDHFAGKMTPVLLAMLQFMVCGTLSLLLGFWLEPISVTAIVACAVPLLYAGVIATGVAYTLQIVGQRRAHPAHAAIILSLETVFAAIGGVWLLGETLTSRALLGCALMLIGMLLSQLPLRWLARAWRLPAKRA</sequence>
<feature type="transmembrane region" description="Helical" evidence="6">
    <location>
        <begin position="31"/>
        <end position="52"/>
    </location>
</feature>
<evidence type="ECO:0000256" key="1">
    <source>
        <dbReference type="ARBA" id="ARBA00004651"/>
    </source>
</evidence>
<evidence type="ECO:0000256" key="3">
    <source>
        <dbReference type="ARBA" id="ARBA00022692"/>
    </source>
</evidence>
<keyword evidence="5 6" id="KW-0472">Membrane</keyword>
<comment type="caution">
    <text evidence="8">The sequence shown here is derived from an EMBL/GenBank/DDBJ whole genome shotgun (WGS) entry which is preliminary data.</text>
</comment>
<keyword evidence="9" id="KW-1185">Reference proteome</keyword>
<evidence type="ECO:0000313" key="8">
    <source>
        <dbReference type="EMBL" id="MFC0048021.1"/>
    </source>
</evidence>
<dbReference type="EMBL" id="JBHLXP010000001">
    <property type="protein sequence ID" value="MFC0048021.1"/>
    <property type="molecule type" value="Genomic_DNA"/>
</dbReference>
<evidence type="ECO:0000256" key="4">
    <source>
        <dbReference type="ARBA" id="ARBA00022989"/>
    </source>
</evidence>
<feature type="domain" description="EamA" evidence="7">
    <location>
        <begin position="147"/>
        <end position="279"/>
    </location>
</feature>
<reference evidence="8 9" key="1">
    <citation type="submission" date="2024-09" db="EMBL/GenBank/DDBJ databases">
        <authorList>
            <person name="Sun Q."/>
            <person name="Mori K."/>
        </authorList>
    </citation>
    <scope>NUCLEOTIDE SEQUENCE [LARGE SCALE GENOMIC DNA]</scope>
    <source>
        <strain evidence="8 9">KCTC 23315</strain>
    </source>
</reference>
<evidence type="ECO:0000313" key="9">
    <source>
        <dbReference type="Proteomes" id="UP001589813"/>
    </source>
</evidence>
<protein>
    <submittedName>
        <fullName evidence="8">DMT family transporter</fullName>
    </submittedName>
</protein>
<keyword evidence="3 6" id="KW-0812">Transmembrane</keyword>
<dbReference type="Proteomes" id="UP001589813">
    <property type="component" value="Unassembled WGS sequence"/>
</dbReference>